<dbReference type="EMBL" id="CP118375">
    <property type="protein sequence ID" value="WFD42746.1"/>
    <property type="molecule type" value="Genomic_DNA"/>
</dbReference>
<reference evidence="1" key="1">
    <citation type="submission" date="2023-02" db="EMBL/GenBank/DDBJ databases">
        <title>Mating type loci evolution in Malassezia.</title>
        <authorList>
            <person name="Coelho M.A."/>
        </authorList>
    </citation>
    <scope>NUCLEOTIDE SEQUENCE</scope>
    <source>
        <strain evidence="1">CBS 14136</strain>
    </source>
</reference>
<accession>A0AAF0FAJ8</accession>
<gene>
    <name evidence="1" type="primary">LAS1</name>
    <name evidence="1" type="ORF">MPSI1_001395</name>
</gene>
<dbReference type="PANTHER" id="PTHR15002">
    <property type="entry name" value="RIBOSOMAL BIOGENESIS PROTEIN LAS1L"/>
    <property type="match status" value="1"/>
</dbReference>
<dbReference type="GO" id="GO:0030687">
    <property type="term" value="C:preribosome, large subunit precursor"/>
    <property type="evidence" value="ECO:0007669"/>
    <property type="project" value="TreeGrafter"/>
</dbReference>
<dbReference type="GO" id="GO:0000460">
    <property type="term" value="P:maturation of 5.8S rRNA"/>
    <property type="evidence" value="ECO:0007669"/>
    <property type="project" value="TreeGrafter"/>
</dbReference>
<proteinExistence type="predicted"/>
<protein>
    <submittedName>
        <fullName evidence="1">rRNA-processing protein las1</fullName>
    </submittedName>
</protein>
<keyword evidence="2" id="KW-1185">Reference proteome</keyword>
<dbReference type="GO" id="GO:0000470">
    <property type="term" value="P:maturation of LSU-rRNA"/>
    <property type="evidence" value="ECO:0007669"/>
    <property type="project" value="TreeGrafter"/>
</dbReference>
<organism evidence="1 2">
    <name type="scientific">Malassezia psittaci</name>
    <dbReference type="NCBI Taxonomy" id="1821823"/>
    <lineage>
        <taxon>Eukaryota</taxon>
        <taxon>Fungi</taxon>
        <taxon>Dikarya</taxon>
        <taxon>Basidiomycota</taxon>
        <taxon>Ustilaginomycotina</taxon>
        <taxon>Malasseziomycetes</taxon>
        <taxon>Malasseziales</taxon>
        <taxon>Malasseziaceae</taxon>
        <taxon>Malassezia</taxon>
    </lineage>
</organism>
<dbReference type="Pfam" id="PF04031">
    <property type="entry name" value="Las1"/>
    <property type="match status" value="1"/>
</dbReference>
<sequence>MIGKIQEAARAQDHVGVTLLRTFSNPGMRLPRRTPFYAPANEELAYVHGLLYIDNTDIETINAGVKIVRLWLNRTSCPQAVEATALLFQAQLLDRAIGAQEGTRAAYSMSIVRFVNSVVDSFQTGMYAQSIGAIAERIGLPQWLVQVRHSATHEELPSIAVCREACSIALHWLNHHYWLPTLSPSLPQDSTEYDDEEPRRQAAAQAAQLLHTYRVHAQALARDRSLALRGTSPLVKVVEDLENWVHNEVDRLVTHVSDRERGEILSNGWPRDDVEDNNEATKLAQATILMVLSTQLLLPGAFIPATKERKLGLRDDVLVETLPEDHLRLWDPLIVALQSAFPTLIPILIQAWTHIASGGSSSKEQSYAATARAWLTHFSLDAPYKSMQVTLDAPRWKHPMEAGQLPLSPVDVEAVPVWKELLLSAPIYRLVIQYAMESDTPNVWDLAKKLADQEIAQRISQLIALRKNTPVQENSSLVNLLEMEKRSEQLRGLKPILKSDDAYGECEQIVLEGWSRLSAWSPTPIGCIEGSRPSLLI</sequence>
<dbReference type="Proteomes" id="UP001214628">
    <property type="component" value="Chromosome 1"/>
</dbReference>
<dbReference type="GO" id="GO:0090730">
    <property type="term" value="C:Las1 complex"/>
    <property type="evidence" value="ECO:0007669"/>
    <property type="project" value="InterPro"/>
</dbReference>
<dbReference type="GO" id="GO:0004519">
    <property type="term" value="F:endonuclease activity"/>
    <property type="evidence" value="ECO:0007669"/>
    <property type="project" value="InterPro"/>
</dbReference>
<evidence type="ECO:0000313" key="2">
    <source>
        <dbReference type="Proteomes" id="UP001214628"/>
    </source>
</evidence>
<dbReference type="InterPro" id="IPR007174">
    <property type="entry name" value="Las1"/>
</dbReference>
<evidence type="ECO:0000313" key="1">
    <source>
        <dbReference type="EMBL" id="WFD42746.1"/>
    </source>
</evidence>
<dbReference type="AlphaFoldDB" id="A0AAF0FAJ8"/>
<name>A0AAF0FAJ8_9BASI</name>
<dbReference type="PANTHER" id="PTHR15002:SF0">
    <property type="entry name" value="RIBOSOMAL BIOGENESIS PROTEIN LAS1L"/>
    <property type="match status" value="1"/>
</dbReference>